<dbReference type="SUPFAM" id="SSF51215">
    <property type="entry name" value="Regulatory protein AraC"/>
    <property type="match status" value="1"/>
</dbReference>
<name>A0A1T4SE50_9HYPH</name>
<dbReference type="InterPro" id="IPR003313">
    <property type="entry name" value="AraC-bd"/>
</dbReference>
<evidence type="ECO:0000313" key="5">
    <source>
        <dbReference type="EMBL" id="SKA26141.1"/>
    </source>
</evidence>
<dbReference type="Pfam" id="PF12833">
    <property type="entry name" value="HTH_18"/>
    <property type="match status" value="1"/>
</dbReference>
<dbReference type="PROSITE" id="PS01124">
    <property type="entry name" value="HTH_ARAC_FAMILY_2"/>
    <property type="match status" value="1"/>
</dbReference>
<dbReference type="InterPro" id="IPR018062">
    <property type="entry name" value="HTH_AraC-typ_CS"/>
</dbReference>
<dbReference type="SMART" id="SM00342">
    <property type="entry name" value="HTH_ARAC"/>
    <property type="match status" value="1"/>
</dbReference>
<evidence type="ECO:0000256" key="1">
    <source>
        <dbReference type="ARBA" id="ARBA00023015"/>
    </source>
</evidence>
<evidence type="ECO:0000313" key="6">
    <source>
        <dbReference type="Proteomes" id="UP000190135"/>
    </source>
</evidence>
<evidence type="ECO:0000256" key="2">
    <source>
        <dbReference type="ARBA" id="ARBA00023125"/>
    </source>
</evidence>
<dbReference type="InterPro" id="IPR009057">
    <property type="entry name" value="Homeodomain-like_sf"/>
</dbReference>
<keyword evidence="6" id="KW-1185">Reference proteome</keyword>
<dbReference type="Proteomes" id="UP000190135">
    <property type="component" value="Unassembled WGS sequence"/>
</dbReference>
<dbReference type="EMBL" id="FUXL01000010">
    <property type="protein sequence ID" value="SKA26141.1"/>
    <property type="molecule type" value="Genomic_DNA"/>
</dbReference>
<dbReference type="PANTHER" id="PTHR43280:SF27">
    <property type="entry name" value="TRANSCRIPTIONAL REGULATOR MTLR"/>
    <property type="match status" value="1"/>
</dbReference>
<dbReference type="InterPro" id="IPR037923">
    <property type="entry name" value="HTH-like"/>
</dbReference>
<feature type="domain" description="HTH araC/xylS-type" evidence="4">
    <location>
        <begin position="184"/>
        <end position="282"/>
    </location>
</feature>
<dbReference type="STRING" id="1365950.SAMN05428963_11041"/>
<dbReference type="GO" id="GO:0003700">
    <property type="term" value="F:DNA-binding transcription factor activity"/>
    <property type="evidence" value="ECO:0007669"/>
    <property type="project" value="InterPro"/>
</dbReference>
<gene>
    <name evidence="5" type="ORF">SAMN05428963_11041</name>
</gene>
<dbReference type="Gene3D" id="1.10.10.60">
    <property type="entry name" value="Homeodomain-like"/>
    <property type="match status" value="2"/>
</dbReference>
<keyword evidence="2" id="KW-0238">DNA-binding</keyword>
<dbReference type="GO" id="GO:0043565">
    <property type="term" value="F:sequence-specific DNA binding"/>
    <property type="evidence" value="ECO:0007669"/>
    <property type="project" value="InterPro"/>
</dbReference>
<accession>A0A1T4SE50</accession>
<sequence>MNPDLELVEIRESDSFRVWSHGYPFRTVRWHFHPEYEIQLIVATSGKYFVGDFIGEFGPGNLVMSGPNLPHNWVSDVPEGVEVEMRGLIIQFAASFIDRALALFPELSGLQGLLQESRRGIVFSPSTGEEIEPLFRALLEAHGPRRLSLFISMLGLLMGDGERRPLASEGYLPDPSAFMSAAMNKVLTYIRRNLASELREPQLAAMTGQSASTFSRAFRRHTGMSFVQYVNRLRINQACQLLMSEDMPITDICYEVGFNNLSNFNRQFLAQKDMPPSRFRAFHQEQMRQTPQTAMT</sequence>
<dbReference type="OrthoDB" id="9816011at2"/>
<dbReference type="PANTHER" id="PTHR43280">
    <property type="entry name" value="ARAC-FAMILY TRANSCRIPTIONAL REGULATOR"/>
    <property type="match status" value="1"/>
</dbReference>
<dbReference type="InterPro" id="IPR018060">
    <property type="entry name" value="HTH_AraC"/>
</dbReference>
<protein>
    <submittedName>
        <fullName evidence="5">Transcriptional regulator, AraC family</fullName>
    </submittedName>
</protein>
<evidence type="ECO:0000259" key="4">
    <source>
        <dbReference type="PROSITE" id="PS01124"/>
    </source>
</evidence>
<dbReference type="SUPFAM" id="SSF46689">
    <property type="entry name" value="Homeodomain-like"/>
    <property type="match status" value="2"/>
</dbReference>
<keyword evidence="3" id="KW-0804">Transcription</keyword>
<proteinExistence type="predicted"/>
<dbReference type="PROSITE" id="PS00041">
    <property type="entry name" value="HTH_ARAC_FAMILY_1"/>
    <property type="match status" value="1"/>
</dbReference>
<evidence type="ECO:0000256" key="3">
    <source>
        <dbReference type="ARBA" id="ARBA00023163"/>
    </source>
</evidence>
<dbReference type="RefSeq" id="WP_078709152.1">
    <property type="nucleotide sequence ID" value="NZ_FUXL01000010.1"/>
</dbReference>
<organism evidence="5 6">
    <name type="scientific">Consotaella salsifontis</name>
    <dbReference type="NCBI Taxonomy" id="1365950"/>
    <lineage>
        <taxon>Bacteria</taxon>
        <taxon>Pseudomonadati</taxon>
        <taxon>Pseudomonadota</taxon>
        <taxon>Alphaproteobacteria</taxon>
        <taxon>Hyphomicrobiales</taxon>
        <taxon>Aurantimonadaceae</taxon>
        <taxon>Consotaella</taxon>
    </lineage>
</organism>
<reference evidence="5 6" key="1">
    <citation type="submission" date="2017-02" db="EMBL/GenBank/DDBJ databases">
        <authorList>
            <person name="Peterson S.W."/>
        </authorList>
    </citation>
    <scope>NUCLEOTIDE SEQUENCE [LARGE SCALE GENOMIC DNA]</scope>
    <source>
        <strain evidence="5 6">USBA 369</strain>
    </source>
</reference>
<dbReference type="Pfam" id="PF02311">
    <property type="entry name" value="AraC_binding"/>
    <property type="match status" value="1"/>
</dbReference>
<dbReference type="CDD" id="cd06976">
    <property type="entry name" value="cupin_MtlR-like_N"/>
    <property type="match status" value="1"/>
</dbReference>
<dbReference type="AlphaFoldDB" id="A0A1T4SE50"/>
<keyword evidence="1" id="KW-0805">Transcription regulation</keyword>